<dbReference type="EMBL" id="JADZLT010000040">
    <property type="protein sequence ID" value="MBH0236974.1"/>
    <property type="molecule type" value="Genomic_DNA"/>
</dbReference>
<protein>
    <recommendedName>
        <fullName evidence="4 10">Cytochrome c oxidase assembly protein CtaG</fullName>
    </recommendedName>
</protein>
<proteinExistence type="inferred from homology"/>
<dbReference type="RefSeq" id="WP_197310056.1">
    <property type="nucleotide sequence ID" value="NZ_JADZLT010000040.1"/>
</dbReference>
<evidence type="ECO:0000256" key="2">
    <source>
        <dbReference type="ARBA" id="ARBA00004382"/>
    </source>
</evidence>
<feature type="topological domain" description="Periplasmic" evidence="10">
    <location>
        <begin position="37"/>
        <end position="201"/>
    </location>
</feature>
<comment type="function">
    <text evidence="1 10">Exerts its effect at some terminal stage of cytochrome c oxidase synthesis, probably by being involved in the insertion of the copper B into subunit I.</text>
</comment>
<keyword evidence="10" id="KW-0997">Cell inner membrane</keyword>
<feature type="topological domain" description="Cytoplasmic" evidence="10">
    <location>
        <begin position="1"/>
        <end position="14"/>
    </location>
</feature>
<dbReference type="GO" id="GO:0005886">
    <property type="term" value="C:plasma membrane"/>
    <property type="evidence" value="ECO:0007669"/>
    <property type="project" value="UniProtKB-SubCell"/>
</dbReference>
<reference evidence="11" key="1">
    <citation type="submission" date="2020-12" db="EMBL/GenBank/DDBJ databases">
        <title>Methylobrevis albus sp. nov., isolated from fresh water lack sediment.</title>
        <authorList>
            <person name="Zou Q."/>
        </authorList>
    </citation>
    <scope>NUCLEOTIDE SEQUENCE</scope>
    <source>
        <strain evidence="11">L22</strain>
    </source>
</reference>
<evidence type="ECO:0000256" key="9">
    <source>
        <dbReference type="ARBA" id="ARBA00023136"/>
    </source>
</evidence>
<dbReference type="Gene3D" id="2.60.370.10">
    <property type="entry name" value="Ctag/Cox11"/>
    <property type="match status" value="1"/>
</dbReference>
<dbReference type="GO" id="GO:0008535">
    <property type="term" value="P:respiratory chain complex IV assembly"/>
    <property type="evidence" value="ECO:0007669"/>
    <property type="project" value="UniProtKB-UniRule"/>
</dbReference>
<evidence type="ECO:0000313" key="11">
    <source>
        <dbReference type="EMBL" id="MBH0236974.1"/>
    </source>
</evidence>
<keyword evidence="7 10" id="KW-1133">Transmembrane helix</keyword>
<keyword evidence="12" id="KW-1185">Reference proteome</keyword>
<gene>
    <name evidence="10" type="primary">ctaG</name>
    <name evidence="11" type="ORF">I5731_03980</name>
</gene>
<sequence>MQERDDEMNRTAPRNVAVALACVAFVGAMVGAAYAAVPLYQLFCQVTGYGGTTQRAEAPSGTVVDVPVTVRFDANVGRKLPWAFAPDQRQITLKLGEMQTVFYKARNTADVPTTASATFNVTPPQAGAYFSKIACFCFTEQTLQPGEELEMGVTFYVDPAMLDDVDAASIRTITLSYTFYPVAGTVAPLAAATGSETAKPL</sequence>
<dbReference type="AlphaFoldDB" id="A0A931I049"/>
<keyword evidence="6 10" id="KW-0735">Signal-anchor</keyword>
<dbReference type="PIRSF" id="PIRSF005413">
    <property type="entry name" value="COX11"/>
    <property type="match status" value="1"/>
</dbReference>
<dbReference type="SUPFAM" id="SSF110111">
    <property type="entry name" value="Ctag/Cox11"/>
    <property type="match status" value="1"/>
</dbReference>
<organism evidence="11 12">
    <name type="scientific">Methylobrevis albus</name>
    <dbReference type="NCBI Taxonomy" id="2793297"/>
    <lineage>
        <taxon>Bacteria</taxon>
        <taxon>Pseudomonadati</taxon>
        <taxon>Pseudomonadota</taxon>
        <taxon>Alphaproteobacteria</taxon>
        <taxon>Hyphomicrobiales</taxon>
        <taxon>Pleomorphomonadaceae</taxon>
        <taxon>Methylobrevis</taxon>
    </lineage>
</organism>
<evidence type="ECO:0000256" key="4">
    <source>
        <dbReference type="ARBA" id="ARBA00015384"/>
    </source>
</evidence>
<name>A0A931I049_9HYPH</name>
<dbReference type="FunFam" id="2.60.370.10:FF:000001">
    <property type="entry name" value="COX11 cytochrome c oxidase assembly homolog"/>
    <property type="match status" value="1"/>
</dbReference>
<dbReference type="GO" id="GO:0005507">
    <property type="term" value="F:copper ion binding"/>
    <property type="evidence" value="ECO:0007669"/>
    <property type="project" value="InterPro"/>
</dbReference>
<evidence type="ECO:0000256" key="10">
    <source>
        <dbReference type="HAMAP-Rule" id="MF_00155"/>
    </source>
</evidence>
<dbReference type="InterPro" id="IPR007533">
    <property type="entry name" value="Cyt_c_oxidase_assmbl_CtaG"/>
</dbReference>
<keyword evidence="5 10" id="KW-0812">Transmembrane</keyword>
<accession>A0A931I049</accession>
<evidence type="ECO:0000256" key="1">
    <source>
        <dbReference type="ARBA" id="ARBA00004007"/>
    </source>
</evidence>
<comment type="subcellular location">
    <subcellularLocation>
        <location evidence="2 10">Cell inner membrane</location>
        <topology evidence="2 10">Single-pass type II membrane protein</topology>
        <orientation evidence="2 10">Periplasmic side</orientation>
    </subcellularLocation>
</comment>
<dbReference type="PANTHER" id="PTHR21320">
    <property type="entry name" value="CYTOCHROME C OXIDASE ASSEMBLY PROTEIN COX11-RELATED"/>
    <property type="match status" value="1"/>
</dbReference>
<keyword evidence="10" id="KW-1003">Cell membrane</keyword>
<comment type="caution">
    <text evidence="11">The sequence shown here is derived from an EMBL/GenBank/DDBJ whole genome shotgun (WGS) entry which is preliminary data.</text>
</comment>
<evidence type="ECO:0000256" key="6">
    <source>
        <dbReference type="ARBA" id="ARBA00022968"/>
    </source>
</evidence>
<keyword evidence="8 10" id="KW-0186">Copper</keyword>
<evidence type="ECO:0000313" key="12">
    <source>
        <dbReference type="Proteomes" id="UP000631694"/>
    </source>
</evidence>
<keyword evidence="9 10" id="KW-0472">Membrane</keyword>
<dbReference type="HAMAP" id="MF_00155">
    <property type="entry name" value="CtaG"/>
    <property type="match status" value="1"/>
</dbReference>
<dbReference type="PANTHER" id="PTHR21320:SF3">
    <property type="entry name" value="CYTOCHROME C OXIDASE ASSEMBLY PROTEIN COX11, MITOCHONDRIAL-RELATED"/>
    <property type="match status" value="1"/>
</dbReference>
<dbReference type="NCBIfam" id="NF003465">
    <property type="entry name" value="PRK05089.1"/>
    <property type="match status" value="1"/>
</dbReference>
<dbReference type="InterPro" id="IPR023471">
    <property type="entry name" value="CtaG/Cox11_dom_sf"/>
</dbReference>
<dbReference type="Pfam" id="PF04442">
    <property type="entry name" value="CtaG_Cox11"/>
    <property type="match status" value="1"/>
</dbReference>
<evidence type="ECO:0000256" key="8">
    <source>
        <dbReference type="ARBA" id="ARBA00023008"/>
    </source>
</evidence>
<comment type="similarity">
    <text evidence="3 10">Belongs to the COX11/CtaG family.</text>
</comment>
<evidence type="ECO:0000256" key="5">
    <source>
        <dbReference type="ARBA" id="ARBA00022692"/>
    </source>
</evidence>
<dbReference type="Proteomes" id="UP000631694">
    <property type="component" value="Unassembled WGS sequence"/>
</dbReference>
<evidence type="ECO:0000256" key="7">
    <source>
        <dbReference type="ARBA" id="ARBA00022989"/>
    </source>
</evidence>
<evidence type="ECO:0000256" key="3">
    <source>
        <dbReference type="ARBA" id="ARBA00009620"/>
    </source>
</evidence>